<dbReference type="GO" id="GO:0008270">
    <property type="term" value="F:zinc ion binding"/>
    <property type="evidence" value="ECO:0007669"/>
    <property type="project" value="UniProtKB-KW"/>
</dbReference>
<dbReference type="PROSITE" id="PS00028">
    <property type="entry name" value="ZINC_FINGER_C2H2_1"/>
    <property type="match status" value="4"/>
</dbReference>
<keyword evidence="2" id="KW-0479">Metal-binding</keyword>
<dbReference type="SMART" id="SM00355">
    <property type="entry name" value="ZnF_C2H2"/>
    <property type="match status" value="9"/>
</dbReference>
<dbReference type="PANTHER" id="PTHR24394:SF29">
    <property type="entry name" value="MYONEURIN"/>
    <property type="match status" value="1"/>
</dbReference>
<dbReference type="Pfam" id="PF00096">
    <property type="entry name" value="zf-C2H2"/>
    <property type="match status" value="2"/>
</dbReference>
<accession>A0ABD3W0F8</accession>
<evidence type="ECO:0000256" key="7">
    <source>
        <dbReference type="PROSITE-ProRule" id="PRU00042"/>
    </source>
</evidence>
<feature type="domain" description="C2H2-type" evidence="9">
    <location>
        <begin position="442"/>
        <end position="465"/>
    </location>
</feature>
<feature type="domain" description="C2H2-type" evidence="9">
    <location>
        <begin position="925"/>
        <end position="947"/>
    </location>
</feature>
<reference evidence="10 11" key="1">
    <citation type="submission" date="2024-11" db="EMBL/GenBank/DDBJ databases">
        <title>Chromosome-level genome assembly of the freshwater bivalve Anodonta woodiana.</title>
        <authorList>
            <person name="Chen X."/>
        </authorList>
    </citation>
    <scope>NUCLEOTIDE SEQUENCE [LARGE SCALE GENOMIC DNA]</scope>
    <source>
        <strain evidence="10">MN2024</strain>
        <tissue evidence="10">Gills</tissue>
    </source>
</reference>
<name>A0ABD3W0F8_SINWO</name>
<feature type="domain" description="C2H2-type" evidence="9">
    <location>
        <begin position="655"/>
        <end position="677"/>
    </location>
</feature>
<feature type="domain" description="C2H2-type" evidence="9">
    <location>
        <begin position="470"/>
        <end position="497"/>
    </location>
</feature>
<dbReference type="PANTHER" id="PTHR24394">
    <property type="entry name" value="ZINC FINGER PROTEIN"/>
    <property type="match status" value="1"/>
</dbReference>
<evidence type="ECO:0000259" key="9">
    <source>
        <dbReference type="PROSITE" id="PS50157"/>
    </source>
</evidence>
<evidence type="ECO:0000313" key="10">
    <source>
        <dbReference type="EMBL" id="KAL3866363.1"/>
    </source>
</evidence>
<feature type="domain" description="C2H2-type" evidence="9">
    <location>
        <begin position="952"/>
        <end position="980"/>
    </location>
</feature>
<protein>
    <recommendedName>
        <fullName evidence="9">C2H2-type domain-containing protein</fullName>
    </recommendedName>
</protein>
<feature type="region of interest" description="Disordered" evidence="8">
    <location>
        <begin position="224"/>
        <end position="308"/>
    </location>
</feature>
<proteinExistence type="predicted"/>
<dbReference type="GO" id="GO:0005634">
    <property type="term" value="C:nucleus"/>
    <property type="evidence" value="ECO:0007669"/>
    <property type="project" value="UniProtKB-SubCell"/>
</dbReference>
<feature type="region of interest" description="Disordered" evidence="8">
    <location>
        <begin position="550"/>
        <end position="570"/>
    </location>
</feature>
<dbReference type="InterPro" id="IPR036236">
    <property type="entry name" value="Znf_C2H2_sf"/>
</dbReference>
<keyword evidence="5" id="KW-0862">Zinc</keyword>
<evidence type="ECO:0000256" key="6">
    <source>
        <dbReference type="ARBA" id="ARBA00023242"/>
    </source>
</evidence>
<organism evidence="10 11">
    <name type="scientific">Sinanodonta woodiana</name>
    <name type="common">Chinese pond mussel</name>
    <name type="synonym">Anodonta woodiana</name>
    <dbReference type="NCBI Taxonomy" id="1069815"/>
    <lineage>
        <taxon>Eukaryota</taxon>
        <taxon>Metazoa</taxon>
        <taxon>Spiralia</taxon>
        <taxon>Lophotrochozoa</taxon>
        <taxon>Mollusca</taxon>
        <taxon>Bivalvia</taxon>
        <taxon>Autobranchia</taxon>
        <taxon>Heteroconchia</taxon>
        <taxon>Palaeoheterodonta</taxon>
        <taxon>Unionida</taxon>
        <taxon>Unionoidea</taxon>
        <taxon>Unionidae</taxon>
        <taxon>Unioninae</taxon>
        <taxon>Sinanodonta</taxon>
    </lineage>
</organism>
<gene>
    <name evidence="10" type="ORF">ACJMK2_043668</name>
</gene>
<dbReference type="EMBL" id="JBJQND010000009">
    <property type="protein sequence ID" value="KAL3866363.1"/>
    <property type="molecule type" value="Genomic_DNA"/>
</dbReference>
<keyword evidence="11" id="KW-1185">Reference proteome</keyword>
<keyword evidence="3" id="KW-0677">Repeat</keyword>
<dbReference type="InterPro" id="IPR013087">
    <property type="entry name" value="Znf_C2H2_type"/>
</dbReference>
<dbReference type="Gene3D" id="3.30.160.60">
    <property type="entry name" value="Classic Zinc Finger"/>
    <property type="match status" value="2"/>
</dbReference>
<keyword evidence="4 7" id="KW-0863">Zinc-finger</keyword>
<evidence type="ECO:0000256" key="4">
    <source>
        <dbReference type="ARBA" id="ARBA00022771"/>
    </source>
</evidence>
<evidence type="ECO:0000256" key="5">
    <source>
        <dbReference type="ARBA" id="ARBA00022833"/>
    </source>
</evidence>
<feature type="compositionally biased region" description="Polar residues" evidence="8">
    <location>
        <begin position="258"/>
        <end position="267"/>
    </location>
</feature>
<evidence type="ECO:0000256" key="2">
    <source>
        <dbReference type="ARBA" id="ARBA00022723"/>
    </source>
</evidence>
<evidence type="ECO:0000256" key="1">
    <source>
        <dbReference type="ARBA" id="ARBA00004123"/>
    </source>
</evidence>
<dbReference type="Proteomes" id="UP001634394">
    <property type="component" value="Unassembled WGS sequence"/>
</dbReference>
<feature type="region of interest" description="Disordered" evidence="8">
    <location>
        <begin position="698"/>
        <end position="720"/>
    </location>
</feature>
<dbReference type="SUPFAM" id="SSF57667">
    <property type="entry name" value="beta-beta-alpha zinc fingers"/>
    <property type="match status" value="2"/>
</dbReference>
<comment type="caution">
    <text evidence="10">The sequence shown here is derived from an EMBL/GenBank/DDBJ whole genome shotgun (WGS) entry which is preliminary data.</text>
</comment>
<dbReference type="PROSITE" id="PS50157">
    <property type="entry name" value="ZINC_FINGER_C2H2_2"/>
    <property type="match status" value="6"/>
</dbReference>
<keyword evidence="6" id="KW-0539">Nucleus</keyword>
<feature type="compositionally biased region" description="Basic and acidic residues" evidence="8">
    <location>
        <begin position="550"/>
        <end position="563"/>
    </location>
</feature>
<comment type="subcellular location">
    <subcellularLocation>
        <location evidence="1">Nucleus</location>
    </subcellularLocation>
</comment>
<dbReference type="AlphaFoldDB" id="A0ABD3W0F8"/>
<evidence type="ECO:0000313" key="11">
    <source>
        <dbReference type="Proteomes" id="UP001634394"/>
    </source>
</evidence>
<feature type="domain" description="C2H2-type" evidence="9">
    <location>
        <begin position="312"/>
        <end position="339"/>
    </location>
</feature>
<evidence type="ECO:0000256" key="8">
    <source>
        <dbReference type="SAM" id="MobiDB-lite"/>
    </source>
</evidence>
<sequence length="992" mass="110173">MGSYDKATIEYEEGDGELVVISRYKLDGDSPINSRMLDIKKIVAAVSILLLQPSEDVEGSLPSTGHSKSMPNQDKDTIYPVPMKKKMPAVVPATISTVPVQGFWIPHLAVPSKNINTDSDNQDDIILITDNDQIHNPEKMWHHKSQQKTKTSFDQIGKERLSDYAEDKTEQSMHDDLEGGKIQRKNTGVPELSHLSNLSVLSNTTAVIDLSEENAENTNSHFELNMEHSGSKSTTPAGDVSRAKTIKCDGSRGKSLTGDGNRTTQAGDDSVATPLADDGSEGTALAGDGGRTINLTGGENKRHKPGTTSDHHQCLFCGKLLKSEKSIIEHSKDHLNIAPMNEVVCPVCNTNFPWKNSASFKSHVAGHFDYEPNVVQPSGFSVSHNASNPFEVFTTDSEGMYTLNLTKYSDKNQDKKLVCQFCNSILKTHYDVVDHSVLHGQMQCAICRKSFSQKQCLSRHAAQHAQNIVYMCHICGTVFNRKDNLKRHIKCHDKGRFKPSSGKTWFARQCLRRACSTVQGRTNRDKMQAGNLNSCISMEQEIESEDNIAKDSWDKGAKDDASVGDRPTANDHGIIVEVPQDIEKQPEYGTIEVKTEKMDADEHDTCTNNNMGLIKMNATPYDSSYENTHCTNLTEASIFINSSLENTFTADVEHFSCIRCFRLFSSFDELKEHESVHHLDGLQFCTFPTSIKSQQKDVSEQGSLARSRVDQHCKSPSGFRGIEKSANVNVAVFSGDYGIRPGQSWQPPLPAHSPVAQGTSVYGIRASHELATVTQETLVSGIKTGQELDSSINTLIKKEVIHVDETSSSSSHSEYQNFGDWVEFHSALRTSVQPASDNDPSVHDPDAVPCRVVTGCNDQFKMEGRQSNIYHATTFPCGPSPSLDNSNLRQKSQEANFPVKCLLCNAMLNNPREIGDHSDQHGHVYACPFCKGQLSTKTTLLRHLNTHLDYTIPCQLCTAKFNRRDNLLRHLKTRHNIDKNNFDMNTLRYFIT</sequence>
<evidence type="ECO:0000256" key="3">
    <source>
        <dbReference type="ARBA" id="ARBA00022737"/>
    </source>
</evidence>